<dbReference type="InterPro" id="IPR056292">
    <property type="entry name" value="DRC7_C"/>
</dbReference>
<reference evidence="19" key="1">
    <citation type="submission" date="2021-01" db="EMBL/GenBank/DDBJ databases">
        <authorList>
            <person name="Zahm M."/>
            <person name="Roques C."/>
            <person name="Cabau C."/>
            <person name="Klopp C."/>
            <person name="Donnadieu C."/>
            <person name="Jouanno E."/>
            <person name="Lampietro C."/>
            <person name="Louis A."/>
            <person name="Herpin A."/>
            <person name="Echchiki A."/>
            <person name="Berthelot C."/>
            <person name="Parey E."/>
            <person name="Roest-Crollius H."/>
            <person name="Braasch I."/>
            <person name="Postlethwait J."/>
            <person name="Bobe J."/>
            <person name="Montfort J."/>
            <person name="Bouchez O."/>
            <person name="Begum T."/>
            <person name="Mejri S."/>
            <person name="Adams A."/>
            <person name="Chen W.-J."/>
            <person name="Guiguen Y."/>
        </authorList>
    </citation>
    <scope>NUCLEOTIDE SEQUENCE</scope>
    <source>
        <tissue evidence="19">Blood</tissue>
    </source>
</reference>
<dbReference type="GO" id="GO:0031514">
    <property type="term" value="C:motile cilium"/>
    <property type="evidence" value="ECO:0007669"/>
    <property type="project" value="TreeGrafter"/>
</dbReference>
<dbReference type="InterPro" id="IPR033551">
    <property type="entry name" value="DRC7/lobo"/>
</dbReference>
<dbReference type="GO" id="GO:0007283">
    <property type="term" value="P:spermatogenesis"/>
    <property type="evidence" value="ECO:0007669"/>
    <property type="project" value="UniProtKB-KW"/>
</dbReference>
<dbReference type="Pfam" id="PF24671">
    <property type="entry name" value="DRC7_C"/>
    <property type="match status" value="1"/>
</dbReference>
<name>A0A8T3D631_9TELE</name>
<accession>A0A8T3D631</accession>
<dbReference type="OrthoDB" id="10262874at2759"/>
<evidence type="ECO:0000256" key="8">
    <source>
        <dbReference type="ARBA" id="ARBA00023054"/>
    </source>
</evidence>
<keyword evidence="8 14" id="KW-0175">Coiled coil</keyword>
<keyword evidence="9" id="KW-0969">Cilium</keyword>
<dbReference type="SUPFAM" id="SSF54001">
    <property type="entry name" value="Cysteine proteinases"/>
    <property type="match status" value="1"/>
</dbReference>
<comment type="similarity">
    <text evidence="2">Belongs to the DRC7 family.</text>
</comment>
<evidence type="ECO:0000256" key="6">
    <source>
        <dbReference type="ARBA" id="ARBA00022846"/>
    </source>
</evidence>
<keyword evidence="11" id="KW-0966">Cell projection</keyword>
<keyword evidence="4" id="KW-0963">Cytoplasm</keyword>
<evidence type="ECO:0000256" key="15">
    <source>
        <dbReference type="SAM" id="MobiDB-lite"/>
    </source>
</evidence>
<evidence type="ECO:0000256" key="14">
    <source>
        <dbReference type="SAM" id="Coils"/>
    </source>
</evidence>
<dbReference type="GO" id="GO:0030154">
    <property type="term" value="P:cell differentiation"/>
    <property type="evidence" value="ECO:0007669"/>
    <property type="project" value="UniProtKB-KW"/>
</dbReference>
<dbReference type="InterPro" id="IPR038765">
    <property type="entry name" value="Papain-like_cys_pep_sf"/>
</dbReference>
<dbReference type="Pfam" id="PF24667">
    <property type="entry name" value="MORN_DRC7"/>
    <property type="match status" value="1"/>
</dbReference>
<feature type="coiled-coil region" evidence="14">
    <location>
        <begin position="227"/>
        <end position="254"/>
    </location>
</feature>
<feature type="domain" description="Dynein regulatory complex subunit 7 MORN" evidence="17">
    <location>
        <begin position="392"/>
        <end position="674"/>
    </location>
</feature>
<evidence type="ECO:0000259" key="18">
    <source>
        <dbReference type="Pfam" id="PF24671"/>
    </source>
</evidence>
<evidence type="ECO:0000256" key="4">
    <source>
        <dbReference type="ARBA" id="ARBA00022490"/>
    </source>
</evidence>
<evidence type="ECO:0000259" key="17">
    <source>
        <dbReference type="Pfam" id="PF24667"/>
    </source>
</evidence>
<dbReference type="GO" id="GO:0030317">
    <property type="term" value="P:flagellated sperm motility"/>
    <property type="evidence" value="ECO:0007669"/>
    <property type="project" value="TreeGrafter"/>
</dbReference>
<evidence type="ECO:0000259" key="16">
    <source>
        <dbReference type="Pfam" id="PF24656"/>
    </source>
</evidence>
<organism evidence="19 20">
    <name type="scientific">Albula goreensis</name>
    <dbReference type="NCBI Taxonomy" id="1534307"/>
    <lineage>
        <taxon>Eukaryota</taxon>
        <taxon>Metazoa</taxon>
        <taxon>Chordata</taxon>
        <taxon>Craniata</taxon>
        <taxon>Vertebrata</taxon>
        <taxon>Euteleostomi</taxon>
        <taxon>Actinopterygii</taxon>
        <taxon>Neopterygii</taxon>
        <taxon>Teleostei</taxon>
        <taxon>Albuliformes</taxon>
        <taxon>Albulidae</taxon>
        <taxon>Albula</taxon>
    </lineage>
</organism>
<keyword evidence="10" id="KW-0206">Cytoskeleton</keyword>
<comment type="caution">
    <text evidence="19">The sequence shown here is derived from an EMBL/GenBank/DDBJ whole genome shotgun (WGS) entry which is preliminary data.</text>
</comment>
<evidence type="ECO:0000256" key="10">
    <source>
        <dbReference type="ARBA" id="ARBA00023212"/>
    </source>
</evidence>
<dbReference type="InterPro" id="IPR056291">
    <property type="entry name" value="MORN_DRC7"/>
</dbReference>
<evidence type="ECO:0000313" key="19">
    <source>
        <dbReference type="EMBL" id="KAI1890085.1"/>
    </source>
</evidence>
<keyword evidence="5" id="KW-0221">Differentiation</keyword>
<sequence length="829" mass="97932">MRKEEEEQEEDKDKDLQELEDMTSNINITPPNYSQPEPVTEEEFPKSYKQNSTQEDQLLHMAENFRCQYVHLHPERKPLLLCPLNECGAKKFVSTTVRPTLLPYPEMYSWEGCASLVCDYLCLDPLDPPYNLPRQLLSPTWVLQNRRGTSFDFSTLLCSFLLGAGYNAYCVSGYAVKDMCLLDQSRQECPLKVRQETEKVEEKKKQTKKYSVKPVRDLRSGFQKQQEAQRQAELDAIMEKKKEEEERLKAERERPPPDPLLGQRVHCWVLILSGSRDVPENFFVDPLTGKSYPTGDPAFLGIESVWNHQNYWVNMQSCHSGCVEMTFDLSDARRWEVLLPGDTALAMTVMKMQQESEDPDEEEEDEPKVFEMPQTWVKPIIISQNDMETRCPGGKKVIMYKRAKLEKFAPYLMPNGMITCLTTFTDLECTQATAVRQWFQNRQDHLQERELDLVSNVTLERFRPGRSHALKSHRYFTMDLETERQMEFYSHARPDGLAERQDFTSEMIERYEERPDFLYYRHVLFHKREGDPPKGLEDHDHRHVKKIVERFNRDQSKPANEDVAERIFLVSENRIQLTYHREDDRIVAAWRSFVKPNNLGDQQNQQSFTHDMVSTYQVDPFEKPSKHLTMYELLVSLSNEEETVTHRVMESEAEVWEILTMRLQEENNIELLISIYNTARNDKARLHREALERMAIEERLRQEEKELDYLIPFLNQLDSPEILTRELALQLRNDCMAAFKQQIIDKTTLIQARFERETQQLEEKQQWYQKNQLSMTGQEEEEYLAFCSSTMFRIHTLKLRLNRQKEEAPLKYLAMDQKLRQDPRLAKFL</sequence>
<keyword evidence="6" id="KW-0282">Flagellum</keyword>
<gene>
    <name evidence="19" type="ORF">AGOR_G00169580</name>
</gene>
<comment type="subcellular location">
    <subcellularLocation>
        <location evidence="1">Cytoplasm</location>
        <location evidence="1">Cytoskeleton</location>
        <location evidence="1">Flagellum axoneme</location>
    </subcellularLocation>
</comment>
<feature type="compositionally biased region" description="Basic and acidic residues" evidence="15">
    <location>
        <begin position="1"/>
        <end position="17"/>
    </location>
</feature>
<feature type="compositionally biased region" description="Polar residues" evidence="15">
    <location>
        <begin position="22"/>
        <end position="37"/>
    </location>
</feature>
<dbReference type="Pfam" id="PF24656">
    <property type="entry name" value="CEPT76_peptidase"/>
    <property type="match status" value="1"/>
</dbReference>
<evidence type="ECO:0000256" key="12">
    <source>
        <dbReference type="ARBA" id="ARBA00031627"/>
    </source>
</evidence>
<dbReference type="Proteomes" id="UP000829720">
    <property type="component" value="Unassembled WGS sequence"/>
</dbReference>
<evidence type="ECO:0000256" key="7">
    <source>
        <dbReference type="ARBA" id="ARBA00022871"/>
    </source>
</evidence>
<feature type="domain" description="Dynein regulatory complex subunit 7 C-terminal" evidence="18">
    <location>
        <begin position="722"/>
        <end position="828"/>
    </location>
</feature>
<evidence type="ECO:0000256" key="11">
    <source>
        <dbReference type="ARBA" id="ARBA00023273"/>
    </source>
</evidence>
<evidence type="ECO:0000256" key="1">
    <source>
        <dbReference type="ARBA" id="ARBA00004611"/>
    </source>
</evidence>
<proteinExistence type="inferred from homology"/>
<evidence type="ECO:0000256" key="5">
    <source>
        <dbReference type="ARBA" id="ARBA00022782"/>
    </source>
</evidence>
<dbReference type="PANTHER" id="PTHR35249:SF2">
    <property type="entry name" value="DYNEIN REGULATORY COMPLEX SUBUNIT 7"/>
    <property type="match status" value="1"/>
</dbReference>
<evidence type="ECO:0000256" key="3">
    <source>
        <dbReference type="ARBA" id="ARBA00021303"/>
    </source>
</evidence>
<evidence type="ECO:0000256" key="9">
    <source>
        <dbReference type="ARBA" id="ARBA00023069"/>
    </source>
</evidence>
<protein>
    <recommendedName>
        <fullName evidence="3">Dynein regulatory complex subunit 7</fullName>
    </recommendedName>
    <alternativeName>
        <fullName evidence="12">Coiled-coil domain-containing protein 135</fullName>
    </alternativeName>
    <alternativeName>
        <fullName evidence="13">Coiled-coil domain-containing protein lobo homolog</fullName>
    </alternativeName>
</protein>
<evidence type="ECO:0000256" key="2">
    <source>
        <dbReference type="ARBA" id="ARBA00010738"/>
    </source>
</evidence>
<dbReference type="PANTHER" id="PTHR35249">
    <property type="entry name" value="DYNEIN REGULATORY COMPLEX SUBUNIT 7"/>
    <property type="match status" value="1"/>
</dbReference>
<feature type="domain" description="CEP76/DRC7 peptidase-like" evidence="16">
    <location>
        <begin position="264"/>
        <end position="336"/>
    </location>
</feature>
<dbReference type="EMBL" id="JAERUA010000015">
    <property type="protein sequence ID" value="KAI1890085.1"/>
    <property type="molecule type" value="Genomic_DNA"/>
</dbReference>
<evidence type="ECO:0000313" key="20">
    <source>
        <dbReference type="Proteomes" id="UP000829720"/>
    </source>
</evidence>
<evidence type="ECO:0000256" key="13">
    <source>
        <dbReference type="ARBA" id="ARBA00031733"/>
    </source>
</evidence>
<dbReference type="AlphaFoldDB" id="A0A8T3D631"/>
<dbReference type="InterPro" id="IPR056290">
    <property type="entry name" value="CEPT76/DRC7_peptidase-like_dom"/>
</dbReference>
<keyword evidence="7" id="KW-0744">Spermatogenesis</keyword>
<feature type="region of interest" description="Disordered" evidence="15">
    <location>
        <begin position="1"/>
        <end position="42"/>
    </location>
</feature>
<keyword evidence="20" id="KW-1185">Reference proteome</keyword>